<dbReference type="Pfam" id="PF02932">
    <property type="entry name" value="Neur_chan_memb"/>
    <property type="match status" value="1"/>
</dbReference>
<feature type="domain" description="Neurotransmitter-gated ion-channel transmembrane" evidence="8">
    <location>
        <begin position="269"/>
        <end position="359"/>
    </location>
</feature>
<protein>
    <recommendedName>
        <fullName evidence="11">Neurotransmitter-gated ion-channel ligand-binding domain-containing protein</fullName>
    </recommendedName>
</protein>
<dbReference type="Proteomes" id="UP001283361">
    <property type="component" value="Unassembled WGS sequence"/>
</dbReference>
<evidence type="ECO:0008006" key="11">
    <source>
        <dbReference type="Google" id="ProtNLM"/>
    </source>
</evidence>
<feature type="domain" description="Neurotransmitter-gated ion-channel ligand-binding" evidence="7">
    <location>
        <begin position="62"/>
        <end position="204"/>
    </location>
</feature>
<keyword evidence="5" id="KW-0813">Transport</keyword>
<dbReference type="EMBL" id="JAWDGP010006631">
    <property type="protein sequence ID" value="KAK3737655.1"/>
    <property type="molecule type" value="Genomic_DNA"/>
</dbReference>
<feature type="transmembrane region" description="Helical" evidence="5">
    <location>
        <begin position="265"/>
        <end position="288"/>
    </location>
</feature>
<dbReference type="GO" id="GO:0005230">
    <property type="term" value="F:extracellular ligand-gated monoatomic ion channel activity"/>
    <property type="evidence" value="ECO:0007669"/>
    <property type="project" value="InterPro"/>
</dbReference>
<dbReference type="InterPro" id="IPR006029">
    <property type="entry name" value="Neurotrans-gated_channel_TM"/>
</dbReference>
<dbReference type="Gene3D" id="2.70.170.10">
    <property type="entry name" value="Neurotransmitter-gated ion-channel ligand-binding domain"/>
    <property type="match status" value="1"/>
</dbReference>
<dbReference type="GO" id="GO:0004888">
    <property type="term" value="F:transmembrane signaling receptor activity"/>
    <property type="evidence" value="ECO:0007669"/>
    <property type="project" value="InterPro"/>
</dbReference>
<evidence type="ECO:0000313" key="9">
    <source>
        <dbReference type="EMBL" id="KAK3737655.1"/>
    </source>
</evidence>
<feature type="transmembrane region" description="Helical" evidence="5">
    <location>
        <begin position="327"/>
        <end position="347"/>
    </location>
</feature>
<dbReference type="InterPro" id="IPR006201">
    <property type="entry name" value="Neur_channel"/>
</dbReference>
<organism evidence="9 10">
    <name type="scientific">Elysia crispata</name>
    <name type="common">lettuce slug</name>
    <dbReference type="NCBI Taxonomy" id="231223"/>
    <lineage>
        <taxon>Eukaryota</taxon>
        <taxon>Metazoa</taxon>
        <taxon>Spiralia</taxon>
        <taxon>Lophotrochozoa</taxon>
        <taxon>Mollusca</taxon>
        <taxon>Gastropoda</taxon>
        <taxon>Heterobranchia</taxon>
        <taxon>Euthyneura</taxon>
        <taxon>Panpulmonata</taxon>
        <taxon>Sacoglossa</taxon>
        <taxon>Placobranchoidea</taxon>
        <taxon>Plakobranchidae</taxon>
        <taxon>Elysia</taxon>
    </lineage>
</organism>
<evidence type="ECO:0000256" key="1">
    <source>
        <dbReference type="ARBA" id="ARBA00004141"/>
    </source>
</evidence>
<evidence type="ECO:0000256" key="4">
    <source>
        <dbReference type="ARBA" id="ARBA00023136"/>
    </source>
</evidence>
<accession>A0AAE1CUU3</accession>
<dbReference type="InterPro" id="IPR036734">
    <property type="entry name" value="Neur_chan_lig-bd_sf"/>
</dbReference>
<evidence type="ECO:0000259" key="7">
    <source>
        <dbReference type="Pfam" id="PF02931"/>
    </source>
</evidence>
<dbReference type="PRINTS" id="PR00252">
    <property type="entry name" value="NRIONCHANNEL"/>
</dbReference>
<comment type="similarity">
    <text evidence="5">Belongs to the ligand-gated ion channel (TC 1.A.9) family.</text>
</comment>
<keyword evidence="2 5" id="KW-0812">Transmembrane</keyword>
<evidence type="ECO:0000259" key="8">
    <source>
        <dbReference type="Pfam" id="PF02932"/>
    </source>
</evidence>
<evidence type="ECO:0000256" key="2">
    <source>
        <dbReference type="ARBA" id="ARBA00022692"/>
    </source>
</evidence>
<keyword evidence="5" id="KW-0406">Ion transport</keyword>
<keyword evidence="5" id="KW-0407">Ion channel</keyword>
<keyword evidence="10" id="KW-1185">Reference proteome</keyword>
<reference evidence="9" key="1">
    <citation type="journal article" date="2023" name="G3 (Bethesda)">
        <title>A reference genome for the long-term kleptoplast-retaining sea slug Elysia crispata morphotype clarki.</title>
        <authorList>
            <person name="Eastman K.E."/>
            <person name="Pendleton A.L."/>
            <person name="Shaikh M.A."/>
            <person name="Suttiyut T."/>
            <person name="Ogas R."/>
            <person name="Tomko P."/>
            <person name="Gavelis G."/>
            <person name="Widhalm J.R."/>
            <person name="Wisecaver J.H."/>
        </authorList>
    </citation>
    <scope>NUCLEOTIDE SEQUENCE</scope>
    <source>
        <strain evidence="9">ECLA1</strain>
    </source>
</reference>
<gene>
    <name evidence="9" type="ORF">RRG08_066344</name>
</gene>
<feature type="region of interest" description="Disordered" evidence="6">
    <location>
        <begin position="436"/>
        <end position="455"/>
    </location>
</feature>
<dbReference type="CDD" id="cd19051">
    <property type="entry name" value="LGIC_TM_cation"/>
    <property type="match status" value="1"/>
</dbReference>
<evidence type="ECO:0000256" key="3">
    <source>
        <dbReference type="ARBA" id="ARBA00022989"/>
    </source>
</evidence>
<dbReference type="PANTHER" id="PTHR18945">
    <property type="entry name" value="NEUROTRANSMITTER GATED ION CHANNEL"/>
    <property type="match status" value="1"/>
</dbReference>
<dbReference type="InterPro" id="IPR036719">
    <property type="entry name" value="Neuro-gated_channel_TM_sf"/>
</dbReference>
<evidence type="ECO:0000256" key="6">
    <source>
        <dbReference type="SAM" id="MobiDB-lite"/>
    </source>
</evidence>
<dbReference type="SUPFAM" id="SSF90112">
    <property type="entry name" value="Neurotransmitter-gated ion-channel transmembrane pore"/>
    <property type="match status" value="1"/>
</dbReference>
<comment type="caution">
    <text evidence="5">Lacks conserved residue(s) required for the propagation of feature annotation.</text>
</comment>
<keyword evidence="4 5" id="KW-0472">Membrane</keyword>
<sequence>MSHQRLLREIKSEQRPADGGLLSVKPLRHIKDVSCLVLLLLCWSSVLPECHAVQRESFGPLKLMDDLFQNYSTYVTPRLDPSQAVDLTCFVNYVSLLSLDNLAQEMTSQVLFNFGWTDELLAWNPQQYDNVSVIYPSAEMLWRPGFLLLNELSRSDSGSETTNLASVTFMGLVLWAQTLILKTQCSLDMSRFPFDEQVCRLHLYMNRPIGEMKLKDWSVSFSSDVQTNGEWEQIGTSGSLDPRDFGLVYDTLYIEISLKRLSRYYLVNVIAPMLLLSSLCNVVFLVSAESGDKLSVALTLLLSESVFLSYTSSLMPKTSDELPILTLYFLCLLVVNTVSILATLLVLKTFKYSAKSDCPEPPRVLQTIRDIFGPKLKPPVGVLEERNADNPHTLDVTKPNTPSMSTRRAGSFRALSQKLAQVSTLGWFRARDAESKGLKHKNPNKVAPEKSASERAPVSGTILVNPPDISESKFSGPIRVPFSECTLVDLSNEKVCNGLSRSCSENVHDKESCLEKGSFNPKEEANLCQSDGNIMYDIGITNNCNRGANWADVVASNLYSIGNKNKNSCPLA</sequence>
<keyword evidence="3 5" id="KW-1133">Transmembrane helix</keyword>
<evidence type="ECO:0000313" key="10">
    <source>
        <dbReference type="Proteomes" id="UP001283361"/>
    </source>
</evidence>
<dbReference type="InterPro" id="IPR038050">
    <property type="entry name" value="Neuro_actylchol_rec"/>
</dbReference>
<proteinExistence type="inferred from homology"/>
<dbReference type="CDD" id="cd18989">
    <property type="entry name" value="LGIC_ECD_cation"/>
    <property type="match status" value="1"/>
</dbReference>
<dbReference type="InterPro" id="IPR006202">
    <property type="entry name" value="Neur_chan_lig-bd"/>
</dbReference>
<comment type="caution">
    <text evidence="9">The sequence shown here is derived from an EMBL/GenBank/DDBJ whole genome shotgun (WGS) entry which is preliminary data.</text>
</comment>
<comment type="subcellular location">
    <subcellularLocation>
        <location evidence="1">Membrane</location>
        <topology evidence="1">Multi-pass membrane protein</topology>
    </subcellularLocation>
</comment>
<name>A0AAE1CUU3_9GAST</name>
<dbReference type="InterPro" id="IPR018000">
    <property type="entry name" value="Neurotransmitter_ion_chnl_CS"/>
</dbReference>
<dbReference type="PROSITE" id="PS00236">
    <property type="entry name" value="NEUROTR_ION_CHANNEL"/>
    <property type="match status" value="1"/>
</dbReference>
<dbReference type="AlphaFoldDB" id="A0AAE1CUU3"/>
<evidence type="ECO:0000256" key="5">
    <source>
        <dbReference type="RuleBase" id="RU000687"/>
    </source>
</evidence>
<dbReference type="Pfam" id="PF02931">
    <property type="entry name" value="Neur_chan_LBD"/>
    <property type="match status" value="1"/>
</dbReference>
<dbReference type="GO" id="GO:0016020">
    <property type="term" value="C:membrane"/>
    <property type="evidence" value="ECO:0007669"/>
    <property type="project" value="UniProtKB-SubCell"/>
</dbReference>
<dbReference type="SUPFAM" id="SSF63712">
    <property type="entry name" value="Nicotinic receptor ligand binding domain-like"/>
    <property type="match status" value="1"/>
</dbReference>
<dbReference type="Gene3D" id="1.20.58.390">
    <property type="entry name" value="Neurotransmitter-gated ion-channel transmembrane domain"/>
    <property type="match status" value="1"/>
</dbReference>